<keyword evidence="3" id="KW-1003">Cell membrane</keyword>
<comment type="subcellular location">
    <subcellularLocation>
        <location evidence="1">Cell membrane</location>
        <topology evidence="1">Multi-pass membrane protein</topology>
    </subcellularLocation>
</comment>
<reference evidence="8 9" key="1">
    <citation type="submission" date="2016-01" db="EMBL/GenBank/DDBJ databases">
        <title>The new phylogeny of the genus Mycobacterium.</title>
        <authorList>
            <person name="Tarcisio F."/>
            <person name="Conor M."/>
            <person name="Antonella G."/>
            <person name="Elisabetta G."/>
            <person name="Giulia F.S."/>
            <person name="Sara T."/>
            <person name="Anna F."/>
            <person name="Clotilde B."/>
            <person name="Roberto B."/>
            <person name="Veronica D.S."/>
            <person name="Fabio R."/>
            <person name="Monica P."/>
            <person name="Olivier J."/>
            <person name="Enrico T."/>
            <person name="Nicola S."/>
        </authorList>
    </citation>
    <scope>NUCLEOTIDE SEQUENCE [LARGE SCALE GENOMIC DNA]</scope>
    <source>
        <strain evidence="8 9">DSM 44616</strain>
    </source>
</reference>
<feature type="transmembrane region" description="Helical" evidence="7">
    <location>
        <begin position="336"/>
        <end position="353"/>
    </location>
</feature>
<dbReference type="InterPro" id="IPR005524">
    <property type="entry name" value="DUF318"/>
</dbReference>
<dbReference type="GO" id="GO:0005886">
    <property type="term" value="C:plasma membrane"/>
    <property type="evidence" value="ECO:0007669"/>
    <property type="project" value="UniProtKB-SubCell"/>
</dbReference>
<comment type="similarity">
    <text evidence="2">Belongs to the UPF0718 family.</text>
</comment>
<organism evidence="8 9">
    <name type="scientific">Mycobacterium saskatchewanense</name>
    <dbReference type="NCBI Taxonomy" id="220927"/>
    <lineage>
        <taxon>Bacteria</taxon>
        <taxon>Bacillati</taxon>
        <taxon>Actinomycetota</taxon>
        <taxon>Actinomycetes</taxon>
        <taxon>Mycobacteriales</taxon>
        <taxon>Mycobacteriaceae</taxon>
        <taxon>Mycobacterium</taxon>
        <taxon>Mycobacterium simiae complex</taxon>
    </lineage>
</organism>
<dbReference type="Proteomes" id="UP000193387">
    <property type="component" value="Unassembled WGS sequence"/>
</dbReference>
<dbReference type="PANTHER" id="PTHR43299:SF1">
    <property type="entry name" value="UPF0718 PROTEIN YRAQ"/>
    <property type="match status" value="1"/>
</dbReference>
<evidence type="ECO:0000256" key="6">
    <source>
        <dbReference type="ARBA" id="ARBA00023136"/>
    </source>
</evidence>
<evidence type="ECO:0000256" key="7">
    <source>
        <dbReference type="SAM" id="Phobius"/>
    </source>
</evidence>
<dbReference type="EMBL" id="LQPR01000055">
    <property type="protein sequence ID" value="ORW68029.1"/>
    <property type="molecule type" value="Genomic_DNA"/>
</dbReference>
<evidence type="ECO:0000313" key="9">
    <source>
        <dbReference type="Proteomes" id="UP000193387"/>
    </source>
</evidence>
<evidence type="ECO:0000256" key="3">
    <source>
        <dbReference type="ARBA" id="ARBA00022475"/>
    </source>
</evidence>
<proteinExistence type="inferred from homology"/>
<feature type="transmembrane region" description="Helical" evidence="7">
    <location>
        <begin position="296"/>
        <end position="316"/>
    </location>
</feature>
<keyword evidence="4 7" id="KW-0812">Transmembrane</keyword>
<keyword evidence="5 7" id="KW-1133">Transmembrane helix</keyword>
<feature type="transmembrane region" description="Helical" evidence="7">
    <location>
        <begin position="264"/>
        <end position="284"/>
    </location>
</feature>
<dbReference type="RefSeq" id="WP_085257551.1">
    <property type="nucleotide sequence ID" value="NZ_LQPR01000055.1"/>
</dbReference>
<evidence type="ECO:0000256" key="2">
    <source>
        <dbReference type="ARBA" id="ARBA00006386"/>
    </source>
</evidence>
<keyword evidence="9" id="KW-1185">Reference proteome</keyword>
<feature type="transmembrane region" description="Helical" evidence="7">
    <location>
        <begin position="156"/>
        <end position="177"/>
    </location>
</feature>
<evidence type="ECO:0000256" key="1">
    <source>
        <dbReference type="ARBA" id="ARBA00004651"/>
    </source>
</evidence>
<comment type="caution">
    <text evidence="8">The sequence shown here is derived from an EMBL/GenBank/DDBJ whole genome shotgun (WGS) entry which is preliminary data.</text>
</comment>
<sequence length="354" mass="36490">MTELASARDVRARAALAIGVVVTLAVFVVGLAWAKWTPYAAKALEARQTHHWPGSNILIAGGVRPGDGPSWHAATTFFHAYLASIWPALVVALLMSASVQALVPRTWLPRLLNRRRVLSSALAGAVASTPSMMCTCCTAPVAITLRRNGVDRAASVAYWLGNPLLNPAVLVFLLFVAPWQWTLTRLLVGTAAVVGAAVAVGLLTRPHGTGPSASDTAPARDSEAPARRFVGALLRLCLILLPEYAVIVLALGALRGWLLAGTRLPHHGLLIVVLAAIVGTLIVIPTAGEIPILQSLALLGVSSGTIGALLVTLPAVSVPGAVMVARGLGWKATTTAAAAVVAAGLLGAAVLSLV</sequence>
<evidence type="ECO:0000313" key="8">
    <source>
        <dbReference type="EMBL" id="ORW68029.1"/>
    </source>
</evidence>
<feature type="transmembrane region" description="Helical" evidence="7">
    <location>
        <begin position="236"/>
        <end position="258"/>
    </location>
</feature>
<gene>
    <name evidence="8" type="ORF">AWC23_21545</name>
</gene>
<dbReference type="AlphaFoldDB" id="A0AAJ3NMA9"/>
<evidence type="ECO:0000256" key="4">
    <source>
        <dbReference type="ARBA" id="ARBA00022692"/>
    </source>
</evidence>
<feature type="transmembrane region" description="Helical" evidence="7">
    <location>
        <begin position="183"/>
        <end position="203"/>
    </location>
</feature>
<evidence type="ECO:0000256" key="5">
    <source>
        <dbReference type="ARBA" id="ARBA00022989"/>
    </source>
</evidence>
<protein>
    <submittedName>
        <fullName evidence="8">Permease</fullName>
    </submittedName>
</protein>
<feature type="transmembrane region" description="Helical" evidence="7">
    <location>
        <begin position="85"/>
        <end position="108"/>
    </location>
</feature>
<dbReference type="Pfam" id="PF03773">
    <property type="entry name" value="ArsP_1"/>
    <property type="match status" value="1"/>
</dbReference>
<keyword evidence="6 7" id="KW-0472">Membrane</keyword>
<dbReference type="PANTHER" id="PTHR43299">
    <property type="entry name" value="UPF0718 PROTEIN YRAQ"/>
    <property type="match status" value="1"/>
</dbReference>
<feature type="transmembrane region" description="Helical" evidence="7">
    <location>
        <begin position="12"/>
        <end position="34"/>
    </location>
</feature>
<name>A0AAJ3NMA9_9MYCO</name>
<accession>A0AAJ3NMA9</accession>